<organism evidence="3 4">
    <name type="scientific">Actinidia rufa</name>
    <dbReference type="NCBI Taxonomy" id="165716"/>
    <lineage>
        <taxon>Eukaryota</taxon>
        <taxon>Viridiplantae</taxon>
        <taxon>Streptophyta</taxon>
        <taxon>Embryophyta</taxon>
        <taxon>Tracheophyta</taxon>
        <taxon>Spermatophyta</taxon>
        <taxon>Magnoliopsida</taxon>
        <taxon>eudicotyledons</taxon>
        <taxon>Gunneridae</taxon>
        <taxon>Pentapetalae</taxon>
        <taxon>asterids</taxon>
        <taxon>Ericales</taxon>
        <taxon>Actinidiaceae</taxon>
        <taxon>Actinidia</taxon>
    </lineage>
</organism>
<keyword evidence="4" id="KW-1185">Reference proteome</keyword>
<evidence type="ECO:0000313" key="4">
    <source>
        <dbReference type="Proteomes" id="UP000585474"/>
    </source>
</evidence>
<name>A0A7J0DJC9_9ERIC</name>
<dbReference type="Proteomes" id="UP000585474">
    <property type="component" value="Unassembled WGS sequence"/>
</dbReference>
<feature type="domain" description="Putative plant transposon protein" evidence="2">
    <location>
        <begin position="3"/>
        <end position="108"/>
    </location>
</feature>
<dbReference type="OrthoDB" id="1837636at2759"/>
<protein>
    <recommendedName>
        <fullName evidence="2">Putative plant transposon protein domain-containing protein</fullName>
    </recommendedName>
</protein>
<dbReference type="InterPro" id="IPR046796">
    <property type="entry name" value="Transposase_32_dom"/>
</dbReference>
<feature type="region of interest" description="Disordered" evidence="1">
    <location>
        <begin position="128"/>
        <end position="148"/>
    </location>
</feature>
<evidence type="ECO:0000259" key="2">
    <source>
        <dbReference type="Pfam" id="PF20167"/>
    </source>
</evidence>
<sequence length="148" mass="16824">MPDLATVSHELLLEGDEWDGEVQCSKTHLKDRFILLFLFSCHSLLPLKRTVAMSVTRANLLWAIGMGKSIDLPRMMFMSLCAAYNSSDTRGSVPFTGFLSELFKRHGVHIPVDLTMIDPEKPIDRYSLTRSEGQQKKRRLKAIESEEP</sequence>
<reference evidence="4" key="1">
    <citation type="submission" date="2019-07" db="EMBL/GenBank/DDBJ databases">
        <title>De Novo Assembly of kiwifruit Actinidia rufa.</title>
        <authorList>
            <person name="Sugita-Konishi S."/>
            <person name="Sato K."/>
            <person name="Mori E."/>
            <person name="Abe Y."/>
            <person name="Kisaki G."/>
            <person name="Hamano K."/>
            <person name="Suezawa K."/>
            <person name="Otani M."/>
            <person name="Fukuda T."/>
            <person name="Manabe T."/>
            <person name="Gomi K."/>
            <person name="Tabuchi M."/>
            <person name="Akimitsu K."/>
            <person name="Kataoka I."/>
        </authorList>
    </citation>
    <scope>NUCLEOTIDE SEQUENCE [LARGE SCALE GENOMIC DNA]</scope>
    <source>
        <strain evidence="4">cv. Fuchu</strain>
    </source>
</reference>
<evidence type="ECO:0000256" key="1">
    <source>
        <dbReference type="SAM" id="MobiDB-lite"/>
    </source>
</evidence>
<comment type="caution">
    <text evidence="3">The sequence shown here is derived from an EMBL/GenBank/DDBJ whole genome shotgun (WGS) entry which is preliminary data.</text>
</comment>
<evidence type="ECO:0000313" key="3">
    <source>
        <dbReference type="EMBL" id="GFS36402.1"/>
    </source>
</evidence>
<dbReference type="Pfam" id="PF20167">
    <property type="entry name" value="Transposase_32"/>
    <property type="match status" value="1"/>
</dbReference>
<accession>A0A7J0DJC9</accession>
<dbReference type="AlphaFoldDB" id="A0A7J0DJC9"/>
<dbReference type="EMBL" id="BJWL01000249">
    <property type="protein sequence ID" value="GFS36402.1"/>
    <property type="molecule type" value="Genomic_DNA"/>
</dbReference>
<gene>
    <name evidence="3" type="ORF">Acr_00g0045760</name>
</gene>
<proteinExistence type="predicted"/>